<reference evidence="2" key="2">
    <citation type="journal article" date="2024" name="Plant">
        <title>Genomic evolution and insights into agronomic trait innovations of Sesamum species.</title>
        <authorList>
            <person name="Miao H."/>
            <person name="Wang L."/>
            <person name="Qu L."/>
            <person name="Liu H."/>
            <person name="Sun Y."/>
            <person name="Le M."/>
            <person name="Wang Q."/>
            <person name="Wei S."/>
            <person name="Zheng Y."/>
            <person name="Lin W."/>
            <person name="Duan Y."/>
            <person name="Cao H."/>
            <person name="Xiong S."/>
            <person name="Wang X."/>
            <person name="Wei L."/>
            <person name="Li C."/>
            <person name="Ma Q."/>
            <person name="Ju M."/>
            <person name="Zhao R."/>
            <person name="Li G."/>
            <person name="Mu C."/>
            <person name="Tian Q."/>
            <person name="Mei H."/>
            <person name="Zhang T."/>
            <person name="Gao T."/>
            <person name="Zhang H."/>
        </authorList>
    </citation>
    <scope>NUCLEOTIDE SEQUENCE</scope>
    <source>
        <strain evidence="2">3651</strain>
    </source>
</reference>
<keyword evidence="3" id="KW-1185">Reference proteome</keyword>
<name>A0AAE2D103_9LAMI</name>
<evidence type="ECO:0000256" key="1">
    <source>
        <dbReference type="SAM" id="MobiDB-lite"/>
    </source>
</evidence>
<proteinExistence type="predicted"/>
<dbReference type="Proteomes" id="UP001293254">
    <property type="component" value="Unassembled WGS sequence"/>
</dbReference>
<gene>
    <name evidence="2" type="ORF">Salat_0519200</name>
</gene>
<reference evidence="2" key="1">
    <citation type="submission" date="2020-06" db="EMBL/GenBank/DDBJ databases">
        <authorList>
            <person name="Li T."/>
            <person name="Hu X."/>
            <person name="Zhang T."/>
            <person name="Song X."/>
            <person name="Zhang H."/>
            <person name="Dai N."/>
            <person name="Sheng W."/>
            <person name="Hou X."/>
            <person name="Wei L."/>
        </authorList>
    </citation>
    <scope>NUCLEOTIDE SEQUENCE</scope>
    <source>
        <strain evidence="2">3651</strain>
        <tissue evidence="2">Leaf</tissue>
    </source>
</reference>
<organism evidence="2 3">
    <name type="scientific">Sesamum alatum</name>
    <dbReference type="NCBI Taxonomy" id="300844"/>
    <lineage>
        <taxon>Eukaryota</taxon>
        <taxon>Viridiplantae</taxon>
        <taxon>Streptophyta</taxon>
        <taxon>Embryophyta</taxon>
        <taxon>Tracheophyta</taxon>
        <taxon>Spermatophyta</taxon>
        <taxon>Magnoliopsida</taxon>
        <taxon>eudicotyledons</taxon>
        <taxon>Gunneridae</taxon>
        <taxon>Pentapetalae</taxon>
        <taxon>asterids</taxon>
        <taxon>lamiids</taxon>
        <taxon>Lamiales</taxon>
        <taxon>Pedaliaceae</taxon>
        <taxon>Sesamum</taxon>
    </lineage>
</organism>
<sequence length="324" mass="35686">MQPNAPHPHSAFRSIQASVEAVAVAMDEFRTTMDDFRSAMNAGLASVKVAMAEVQRQIALTLLETHGTPSPPPPPSPHVQQKQPPKTFSYEATSHLSIPLTTSSNNPHLLPHKLHLHHKFNSFFSSLSVHFPSTTNISAHVILNPKQPSMFTRSSTVTTREIKAAFVPEPAAQPLEAAFLLSSAWCRADSVRRSINSTLNAFHGRRPSQLLKPPPSRFFHPMPPTTTTSTLPLFSKPTPFTIANCHSTRPRLRLMRHTVQRRLLHPSATAHFALLDSDNASILPCSKADSALRTSKSATARLTQPHCSLPFSAPSAELIRLRNR</sequence>
<dbReference type="EMBL" id="JACGWO010000001">
    <property type="protein sequence ID" value="KAK4441843.1"/>
    <property type="molecule type" value="Genomic_DNA"/>
</dbReference>
<protein>
    <submittedName>
        <fullName evidence="2">Uncharacterized protein</fullName>
    </submittedName>
</protein>
<dbReference type="AlphaFoldDB" id="A0AAE2D103"/>
<feature type="region of interest" description="Disordered" evidence="1">
    <location>
        <begin position="64"/>
        <end position="86"/>
    </location>
</feature>
<comment type="caution">
    <text evidence="2">The sequence shown here is derived from an EMBL/GenBank/DDBJ whole genome shotgun (WGS) entry which is preliminary data.</text>
</comment>
<evidence type="ECO:0000313" key="2">
    <source>
        <dbReference type="EMBL" id="KAK4441843.1"/>
    </source>
</evidence>
<evidence type="ECO:0000313" key="3">
    <source>
        <dbReference type="Proteomes" id="UP001293254"/>
    </source>
</evidence>
<accession>A0AAE2D103</accession>